<proteinExistence type="predicted"/>
<reference evidence="1" key="1">
    <citation type="submission" date="2018-02" db="EMBL/GenBank/DDBJ databases">
        <title>Rhizophora mucronata_Transcriptome.</title>
        <authorList>
            <person name="Meera S.P."/>
            <person name="Sreeshan A."/>
            <person name="Augustine A."/>
        </authorList>
    </citation>
    <scope>NUCLEOTIDE SEQUENCE</scope>
    <source>
        <tissue evidence="1">Leaf</tissue>
    </source>
</reference>
<name>A0A2P2IVS2_RHIMU</name>
<protein>
    <submittedName>
        <fullName evidence="1">Uncharacterized protein</fullName>
    </submittedName>
</protein>
<dbReference type="AlphaFoldDB" id="A0A2P2IVS2"/>
<accession>A0A2P2IVS2</accession>
<dbReference type="EMBL" id="GGEC01004848">
    <property type="protein sequence ID" value="MBW85331.1"/>
    <property type="molecule type" value="Transcribed_RNA"/>
</dbReference>
<organism evidence="1">
    <name type="scientific">Rhizophora mucronata</name>
    <name type="common">Asiatic mangrove</name>
    <dbReference type="NCBI Taxonomy" id="61149"/>
    <lineage>
        <taxon>Eukaryota</taxon>
        <taxon>Viridiplantae</taxon>
        <taxon>Streptophyta</taxon>
        <taxon>Embryophyta</taxon>
        <taxon>Tracheophyta</taxon>
        <taxon>Spermatophyta</taxon>
        <taxon>Magnoliopsida</taxon>
        <taxon>eudicotyledons</taxon>
        <taxon>Gunneridae</taxon>
        <taxon>Pentapetalae</taxon>
        <taxon>rosids</taxon>
        <taxon>fabids</taxon>
        <taxon>Malpighiales</taxon>
        <taxon>Rhizophoraceae</taxon>
        <taxon>Rhizophora</taxon>
    </lineage>
</organism>
<evidence type="ECO:0000313" key="1">
    <source>
        <dbReference type="EMBL" id="MBW85331.1"/>
    </source>
</evidence>
<sequence>MSLGVPERLLHCDLVVMGLSPKISLFVKTKGRLRTFDPSPNPINVGASCTRKPF</sequence>